<evidence type="ECO:0000313" key="2">
    <source>
        <dbReference type="EMBL" id="WYW54402.1"/>
    </source>
</evidence>
<protein>
    <recommendedName>
        <fullName evidence="1">Tubby C-terminal domain-containing protein</fullName>
    </recommendedName>
</protein>
<evidence type="ECO:0000313" key="3">
    <source>
        <dbReference type="Proteomes" id="UP001491088"/>
    </source>
</evidence>
<keyword evidence="3" id="KW-1185">Reference proteome</keyword>
<dbReference type="EMBL" id="CP150496">
    <property type="protein sequence ID" value="WYW54402.1"/>
    <property type="molecule type" value="Genomic_DNA"/>
</dbReference>
<sequence>MDKLVYKISHATNNLQIYNTEDEFAFFSSWFLEFGKTTAEIYNTEEEIIYKITKKFKFWKWRISYEIETKKGKKLVLISGNKQNSIFKLQLNDSNFEVKIHYFDKKSIFKNGVKIAEIDESFFSSKEKNISSVLLSNKEDLELIFLIFSCLKTGETHQKPIMKSQKEWISIKEEWS</sequence>
<dbReference type="InterPro" id="IPR056944">
    <property type="entry name" value="Tubby_C-like"/>
</dbReference>
<evidence type="ECO:0000259" key="1">
    <source>
        <dbReference type="Pfam" id="PF23728"/>
    </source>
</evidence>
<organism evidence="2 3">
    <name type="scientific">Polaribacter marinaquae</name>
    <dbReference type="NCBI Taxonomy" id="1642819"/>
    <lineage>
        <taxon>Bacteria</taxon>
        <taxon>Pseudomonadati</taxon>
        <taxon>Bacteroidota</taxon>
        <taxon>Flavobacteriia</taxon>
        <taxon>Flavobacteriales</taxon>
        <taxon>Flavobacteriaceae</taxon>
    </lineage>
</organism>
<proteinExistence type="predicted"/>
<feature type="domain" description="Tubby C-terminal" evidence="1">
    <location>
        <begin position="38"/>
        <end position="150"/>
    </location>
</feature>
<dbReference type="Proteomes" id="UP001491088">
    <property type="component" value="Chromosome"/>
</dbReference>
<dbReference type="RefSeq" id="WP_340931413.1">
    <property type="nucleotide sequence ID" value="NZ_CP150496.1"/>
</dbReference>
<reference evidence="2 3" key="1">
    <citation type="submission" date="2024-03" db="EMBL/GenBank/DDBJ databases">
        <authorList>
            <person name="Cao K."/>
        </authorList>
    </citation>
    <scope>NUCLEOTIDE SEQUENCE [LARGE SCALE GENOMIC DNA]</scope>
    <source>
        <strain evidence="2 3">MCCC 1K00696</strain>
    </source>
</reference>
<gene>
    <name evidence="2" type="ORF">WG950_07645</name>
</gene>
<accession>A0ABZ2TMP1</accession>
<dbReference type="Pfam" id="PF23728">
    <property type="entry name" value="Tubby_C_like"/>
    <property type="match status" value="1"/>
</dbReference>
<name>A0ABZ2TMP1_9FLAO</name>